<protein>
    <submittedName>
        <fullName evidence="5">Transcriptional regulator, MarR family</fullName>
    </submittedName>
</protein>
<dbReference type="InterPro" id="IPR036388">
    <property type="entry name" value="WH-like_DNA-bd_sf"/>
</dbReference>
<dbReference type="InterPro" id="IPR036390">
    <property type="entry name" value="WH_DNA-bd_sf"/>
</dbReference>
<dbReference type="InterPro" id="IPR023187">
    <property type="entry name" value="Tscrpt_reg_MarR-type_CS"/>
</dbReference>
<evidence type="ECO:0000259" key="4">
    <source>
        <dbReference type="PROSITE" id="PS50995"/>
    </source>
</evidence>
<dbReference type="KEGG" id="psl:Psta_1269"/>
<dbReference type="SMART" id="SM00347">
    <property type="entry name" value="HTH_MARR"/>
    <property type="match status" value="1"/>
</dbReference>
<dbReference type="GO" id="GO:0003677">
    <property type="term" value="F:DNA binding"/>
    <property type="evidence" value="ECO:0007669"/>
    <property type="project" value="UniProtKB-KW"/>
</dbReference>
<gene>
    <name evidence="5" type="ordered locus">Psta_1269</name>
</gene>
<keyword evidence="2" id="KW-0238">DNA-binding</keyword>
<dbReference type="SUPFAM" id="SSF46785">
    <property type="entry name" value="Winged helix' DNA-binding domain"/>
    <property type="match status" value="1"/>
</dbReference>
<keyword evidence="6" id="KW-1185">Reference proteome</keyword>
<dbReference type="InterPro" id="IPR000835">
    <property type="entry name" value="HTH_MarR-typ"/>
</dbReference>
<evidence type="ECO:0000256" key="2">
    <source>
        <dbReference type="ARBA" id="ARBA00023125"/>
    </source>
</evidence>
<reference evidence="5 6" key="1">
    <citation type="journal article" date="2009" name="Stand. Genomic Sci.">
        <title>Complete genome sequence of Pirellula staleyi type strain (ATCC 27377).</title>
        <authorList>
            <person name="Clum A."/>
            <person name="Tindall B.J."/>
            <person name="Sikorski J."/>
            <person name="Ivanova N."/>
            <person name="Mavrommatis K."/>
            <person name="Lucas S."/>
            <person name="Glavina del Rio T."/>
            <person name="Nolan M."/>
            <person name="Chen F."/>
            <person name="Tice H."/>
            <person name="Pitluck S."/>
            <person name="Cheng J.F."/>
            <person name="Chertkov O."/>
            <person name="Brettin T."/>
            <person name="Han C."/>
            <person name="Detter J.C."/>
            <person name="Kuske C."/>
            <person name="Bruce D."/>
            <person name="Goodwin L."/>
            <person name="Ovchinikova G."/>
            <person name="Pati A."/>
            <person name="Mikhailova N."/>
            <person name="Chen A."/>
            <person name="Palaniappan K."/>
            <person name="Land M."/>
            <person name="Hauser L."/>
            <person name="Chang Y.J."/>
            <person name="Jeffries C.D."/>
            <person name="Chain P."/>
            <person name="Rohde M."/>
            <person name="Goker M."/>
            <person name="Bristow J."/>
            <person name="Eisen J.A."/>
            <person name="Markowitz V."/>
            <person name="Hugenholtz P."/>
            <person name="Kyrpides N.C."/>
            <person name="Klenk H.P."/>
            <person name="Lapidus A."/>
        </authorList>
    </citation>
    <scope>NUCLEOTIDE SEQUENCE [LARGE SCALE GENOMIC DNA]</scope>
    <source>
        <strain evidence="6">ATCC 27377 / DSM 6068 / ICPB 4128</strain>
    </source>
</reference>
<dbReference type="HOGENOM" id="CLU_083287_18_6_0"/>
<evidence type="ECO:0000313" key="5">
    <source>
        <dbReference type="EMBL" id="ADB15947.1"/>
    </source>
</evidence>
<dbReference type="Proteomes" id="UP000001887">
    <property type="component" value="Chromosome"/>
</dbReference>
<evidence type="ECO:0000256" key="1">
    <source>
        <dbReference type="ARBA" id="ARBA00023015"/>
    </source>
</evidence>
<dbReference type="GO" id="GO:0003700">
    <property type="term" value="F:DNA-binding transcription factor activity"/>
    <property type="evidence" value="ECO:0007669"/>
    <property type="project" value="InterPro"/>
</dbReference>
<dbReference type="PROSITE" id="PS50995">
    <property type="entry name" value="HTH_MARR_2"/>
    <property type="match status" value="1"/>
</dbReference>
<keyword evidence="3" id="KW-0804">Transcription</keyword>
<dbReference type="PANTHER" id="PTHR33164">
    <property type="entry name" value="TRANSCRIPTIONAL REGULATOR, MARR FAMILY"/>
    <property type="match status" value="1"/>
</dbReference>
<accession>D2QW72</accession>
<dbReference type="PRINTS" id="PR00598">
    <property type="entry name" value="HTHMARR"/>
</dbReference>
<dbReference type="AlphaFoldDB" id="D2QW72"/>
<evidence type="ECO:0000256" key="3">
    <source>
        <dbReference type="ARBA" id="ARBA00023163"/>
    </source>
</evidence>
<dbReference type="EMBL" id="CP001848">
    <property type="protein sequence ID" value="ADB15947.1"/>
    <property type="molecule type" value="Genomic_DNA"/>
</dbReference>
<dbReference type="OrthoDB" id="4463574at2"/>
<proteinExistence type="predicted"/>
<dbReference type="eggNOG" id="COG1846">
    <property type="taxonomic scope" value="Bacteria"/>
</dbReference>
<dbReference type="GO" id="GO:0006950">
    <property type="term" value="P:response to stress"/>
    <property type="evidence" value="ECO:0007669"/>
    <property type="project" value="TreeGrafter"/>
</dbReference>
<dbReference type="STRING" id="530564.Psta_1269"/>
<dbReference type="InterPro" id="IPR039422">
    <property type="entry name" value="MarR/SlyA-like"/>
</dbReference>
<organism evidence="5 6">
    <name type="scientific">Pirellula staleyi (strain ATCC 27377 / DSM 6068 / ICPB 4128)</name>
    <name type="common">Pirella staleyi</name>
    <dbReference type="NCBI Taxonomy" id="530564"/>
    <lineage>
        <taxon>Bacteria</taxon>
        <taxon>Pseudomonadati</taxon>
        <taxon>Planctomycetota</taxon>
        <taxon>Planctomycetia</taxon>
        <taxon>Pirellulales</taxon>
        <taxon>Pirellulaceae</taxon>
        <taxon>Pirellula</taxon>
    </lineage>
</organism>
<dbReference type="Gene3D" id="1.10.10.10">
    <property type="entry name" value="Winged helix-like DNA-binding domain superfamily/Winged helix DNA-binding domain"/>
    <property type="match status" value="1"/>
</dbReference>
<dbReference type="PROSITE" id="PS01117">
    <property type="entry name" value="HTH_MARR_1"/>
    <property type="match status" value="1"/>
</dbReference>
<evidence type="ECO:0000313" key="6">
    <source>
        <dbReference type="Proteomes" id="UP000001887"/>
    </source>
</evidence>
<sequence>MTDSAELAAMMGRFGKAYTRWLAKQLEHTGTTPARARLLLALSCEGSLKMSDLGVQLGVTPRSITKLVDALEGEGLVLRAAHPTDRRATMIHLTPNGKSVCKQILLSSEHGAVTALYDDLSSADRNAMARLLRKLIACLAARGEEA</sequence>
<keyword evidence="1" id="KW-0805">Transcription regulation</keyword>
<dbReference type="PANTHER" id="PTHR33164:SF43">
    <property type="entry name" value="HTH-TYPE TRANSCRIPTIONAL REPRESSOR YETL"/>
    <property type="match status" value="1"/>
</dbReference>
<dbReference type="Pfam" id="PF01047">
    <property type="entry name" value="MarR"/>
    <property type="match status" value="1"/>
</dbReference>
<feature type="domain" description="HTH marR-type" evidence="4">
    <location>
        <begin position="4"/>
        <end position="137"/>
    </location>
</feature>
<name>D2QW72_PIRSD</name>